<sequence length="34" mass="4112">MFRKLTLYKVVFSSLYSPHMRDPSCLYILLWLSC</sequence>
<evidence type="ECO:0000313" key="1">
    <source>
        <dbReference type="EMBL" id="JAH57192.1"/>
    </source>
</evidence>
<dbReference type="EMBL" id="GBXM01051385">
    <property type="protein sequence ID" value="JAH57192.1"/>
    <property type="molecule type" value="Transcribed_RNA"/>
</dbReference>
<proteinExistence type="predicted"/>
<name>A0A0E9TUN5_ANGAN</name>
<dbReference type="PROSITE" id="PS51257">
    <property type="entry name" value="PROKAR_LIPOPROTEIN"/>
    <property type="match status" value="1"/>
</dbReference>
<reference evidence="1" key="1">
    <citation type="submission" date="2014-11" db="EMBL/GenBank/DDBJ databases">
        <authorList>
            <person name="Amaro Gonzalez C."/>
        </authorList>
    </citation>
    <scope>NUCLEOTIDE SEQUENCE</scope>
</reference>
<organism evidence="1">
    <name type="scientific">Anguilla anguilla</name>
    <name type="common">European freshwater eel</name>
    <name type="synonym">Muraena anguilla</name>
    <dbReference type="NCBI Taxonomy" id="7936"/>
    <lineage>
        <taxon>Eukaryota</taxon>
        <taxon>Metazoa</taxon>
        <taxon>Chordata</taxon>
        <taxon>Craniata</taxon>
        <taxon>Vertebrata</taxon>
        <taxon>Euteleostomi</taxon>
        <taxon>Actinopterygii</taxon>
        <taxon>Neopterygii</taxon>
        <taxon>Teleostei</taxon>
        <taxon>Anguilliformes</taxon>
        <taxon>Anguillidae</taxon>
        <taxon>Anguilla</taxon>
    </lineage>
</organism>
<accession>A0A0E9TUN5</accession>
<dbReference type="AlphaFoldDB" id="A0A0E9TUN5"/>
<protein>
    <submittedName>
        <fullName evidence="1">Uncharacterized protein</fullName>
    </submittedName>
</protein>
<reference evidence="1" key="2">
    <citation type="journal article" date="2015" name="Fish Shellfish Immunol.">
        <title>Early steps in the European eel (Anguilla anguilla)-Vibrio vulnificus interaction in the gills: Role of the RtxA13 toxin.</title>
        <authorList>
            <person name="Callol A."/>
            <person name="Pajuelo D."/>
            <person name="Ebbesson L."/>
            <person name="Teles M."/>
            <person name="MacKenzie S."/>
            <person name="Amaro C."/>
        </authorList>
    </citation>
    <scope>NUCLEOTIDE SEQUENCE</scope>
</reference>